<reference evidence="6" key="1">
    <citation type="submission" date="2017-03" db="EMBL/GenBank/DDBJ databases">
        <title>Phytopthora megakarya and P. palmivora, two closely related causual agents of cacao black pod achieved similar genome size and gene model numbers by different mechanisms.</title>
        <authorList>
            <person name="Ali S."/>
            <person name="Shao J."/>
            <person name="Larry D.J."/>
            <person name="Kronmiller B."/>
            <person name="Shen D."/>
            <person name="Strem M.D."/>
            <person name="Melnick R.L."/>
            <person name="Guiltinan M.J."/>
            <person name="Tyler B.M."/>
            <person name="Meinhardt L.W."/>
            <person name="Bailey B.A."/>
        </authorList>
    </citation>
    <scope>NUCLEOTIDE SEQUENCE [LARGE SCALE GENOMIC DNA]</scope>
    <source>
        <strain evidence="6">zdho120</strain>
    </source>
</reference>
<evidence type="ECO:0000313" key="6">
    <source>
        <dbReference type="Proteomes" id="UP000198211"/>
    </source>
</evidence>
<dbReference type="GO" id="GO:0005576">
    <property type="term" value="C:extracellular region"/>
    <property type="evidence" value="ECO:0007669"/>
    <property type="project" value="UniProtKB-SubCell"/>
</dbReference>
<comment type="similarity">
    <text evidence="2">Belongs to the Necrosis inducing protein (NPP1) family.</text>
</comment>
<dbReference type="InterPro" id="IPR008701">
    <property type="entry name" value="NPP1"/>
</dbReference>
<evidence type="ECO:0000256" key="3">
    <source>
        <dbReference type="ARBA" id="ARBA00022525"/>
    </source>
</evidence>
<evidence type="ECO:0000256" key="1">
    <source>
        <dbReference type="ARBA" id="ARBA00004613"/>
    </source>
</evidence>
<organism evidence="5 6">
    <name type="scientific">Phytophthora megakarya</name>
    <dbReference type="NCBI Taxonomy" id="4795"/>
    <lineage>
        <taxon>Eukaryota</taxon>
        <taxon>Sar</taxon>
        <taxon>Stramenopiles</taxon>
        <taxon>Oomycota</taxon>
        <taxon>Peronosporomycetes</taxon>
        <taxon>Peronosporales</taxon>
        <taxon>Peronosporaceae</taxon>
        <taxon>Phytophthora</taxon>
    </lineage>
</organism>
<keyword evidence="4" id="KW-0843">Virulence</keyword>
<keyword evidence="6" id="KW-1185">Reference proteome</keyword>
<accession>A0A225UVM2</accession>
<dbReference type="OrthoDB" id="122633at2759"/>
<sequence length="153" mass="18204">MYAWYFPKGFSWTGFPKRRHDWQSVVVWLDNPALESPKIVGTSMAKSDTKYYKDTKMWPSYFAGYVSKRTRYGRRYRREVLAYGSNITLRFAHYADPDMDFSSWDGEFQDLIMWEQLTDAARGALNDSNNFEDAEIPFNDENYEDHLDKAWPF</sequence>
<dbReference type="Pfam" id="PF05630">
    <property type="entry name" value="NPP1"/>
    <property type="match status" value="1"/>
</dbReference>
<dbReference type="Proteomes" id="UP000198211">
    <property type="component" value="Unassembled WGS sequence"/>
</dbReference>
<protein>
    <recommendedName>
        <fullName evidence="7">Necrosis inducing protein NPP1</fullName>
    </recommendedName>
</protein>
<keyword evidence="3" id="KW-0964">Secreted</keyword>
<dbReference type="PANTHER" id="PTHR33657:SF8">
    <property type="entry name" value="DOMAIN PROTEIN, PUTATIVE (AFU_ORTHOLOGUE AFUA_5G00600)-RELATED"/>
    <property type="match status" value="1"/>
</dbReference>
<evidence type="ECO:0008006" key="7">
    <source>
        <dbReference type="Google" id="ProtNLM"/>
    </source>
</evidence>
<evidence type="ECO:0000256" key="4">
    <source>
        <dbReference type="ARBA" id="ARBA00023026"/>
    </source>
</evidence>
<dbReference type="AlphaFoldDB" id="A0A225UVM2"/>
<proteinExistence type="inferred from homology"/>
<comment type="subcellular location">
    <subcellularLocation>
        <location evidence="1">Secreted</location>
    </subcellularLocation>
</comment>
<name>A0A225UVM2_9STRA</name>
<dbReference type="PANTHER" id="PTHR33657">
    <property type="entry name" value="DOMAIN PROTEIN, PUTATIVE (AFU_ORTHOLOGUE AFUA_5G00600)-RELATED"/>
    <property type="match status" value="1"/>
</dbReference>
<dbReference type="EMBL" id="NBNE01011199">
    <property type="protein sequence ID" value="OWY96808.1"/>
    <property type="molecule type" value="Genomic_DNA"/>
</dbReference>
<gene>
    <name evidence="5" type="ORF">PHMEG_00032830</name>
</gene>
<evidence type="ECO:0000256" key="2">
    <source>
        <dbReference type="ARBA" id="ARBA00009520"/>
    </source>
</evidence>
<dbReference type="STRING" id="4795.A0A225UVM2"/>
<evidence type="ECO:0000313" key="5">
    <source>
        <dbReference type="EMBL" id="OWY96808.1"/>
    </source>
</evidence>
<comment type="caution">
    <text evidence="5">The sequence shown here is derived from an EMBL/GenBank/DDBJ whole genome shotgun (WGS) entry which is preliminary data.</text>
</comment>